<feature type="region of interest" description="Disordered" evidence="1">
    <location>
        <begin position="315"/>
        <end position="350"/>
    </location>
</feature>
<name>A0ABY4FH17_9MICO</name>
<dbReference type="Proteomes" id="UP000831786">
    <property type="component" value="Chromosome"/>
</dbReference>
<dbReference type="Gene3D" id="3.40.50.720">
    <property type="entry name" value="NAD(P)-binding Rossmann-like Domain"/>
    <property type="match status" value="1"/>
</dbReference>
<accession>A0ABY4FH17</accession>
<evidence type="ECO:0000313" key="3">
    <source>
        <dbReference type="Proteomes" id="UP000831786"/>
    </source>
</evidence>
<dbReference type="RefSeq" id="WP_244725841.1">
    <property type="nucleotide sequence ID" value="NZ_CP095045.1"/>
</dbReference>
<gene>
    <name evidence="2" type="ORF">MUN78_08805</name>
</gene>
<evidence type="ECO:0008006" key="4">
    <source>
        <dbReference type="Google" id="ProtNLM"/>
    </source>
</evidence>
<dbReference type="EMBL" id="CP095045">
    <property type="protein sequence ID" value="UOQ55813.1"/>
    <property type="molecule type" value="Genomic_DNA"/>
</dbReference>
<evidence type="ECO:0000256" key="1">
    <source>
        <dbReference type="SAM" id="MobiDB-lite"/>
    </source>
</evidence>
<evidence type="ECO:0000313" key="2">
    <source>
        <dbReference type="EMBL" id="UOQ55813.1"/>
    </source>
</evidence>
<organism evidence="2 3">
    <name type="scientific">Leucobacter allii</name>
    <dbReference type="NCBI Taxonomy" id="2932247"/>
    <lineage>
        <taxon>Bacteria</taxon>
        <taxon>Bacillati</taxon>
        <taxon>Actinomycetota</taxon>
        <taxon>Actinomycetes</taxon>
        <taxon>Micrococcales</taxon>
        <taxon>Microbacteriaceae</taxon>
        <taxon>Leucobacter</taxon>
    </lineage>
</organism>
<protein>
    <recommendedName>
        <fullName evidence="4">Bacteriocin biosynthesis cyclodehydratase domain-containing protein</fullName>
    </recommendedName>
</protein>
<keyword evidence="3" id="KW-1185">Reference proteome</keyword>
<feature type="region of interest" description="Disordered" evidence="1">
    <location>
        <begin position="129"/>
        <end position="148"/>
    </location>
</feature>
<proteinExistence type="predicted"/>
<reference evidence="2 3" key="1">
    <citation type="submission" date="2022-04" db="EMBL/GenBank/DDBJ databases">
        <title>Leucobacter sp. isolated from rhizosphere of garlic.</title>
        <authorList>
            <person name="Won M."/>
            <person name="Lee C.-M."/>
            <person name="Woen H.-Y."/>
            <person name="Kwon S.-W."/>
        </authorList>
    </citation>
    <scope>NUCLEOTIDE SEQUENCE [LARGE SCALE GENOMIC DNA]</scope>
    <source>
        <strain evidence="2 3">H21R-40</strain>
    </source>
</reference>
<sequence>MTANRTRLHPDLPVCWEDPDTLRIGFERALARVRFPSAGAQRFIGLLAEGIEEDRLPGAARRAGITMREAHALLADLGPALIVERVPARAGTGVRVGGRAGMRGSAAADATAAASASASASASGTVASASGTVASGGSAAGTVASGRATRTGTPRLRVALCDDGRDVPGLRDALLASDLCRLDLARGETPELVLYVERYLEPLERAQRWLMAGLPQLLLRFTDGAVHVGPLISPAGAPCHTCLALALVAADPAAPALAAQLSGRRPRSETAAVAQLAAASAAVFVRRWRAEDPAVHVTGVRVPVDDGLPSGLPEARTVEPHPECACGLGADPPPRKRPAPVPEHEPVDGR</sequence>